<dbReference type="InterPro" id="IPR009081">
    <property type="entry name" value="PP-bd_ACP"/>
</dbReference>
<name>A0ABT2YIM7_9BURK</name>
<evidence type="ECO:0000313" key="2">
    <source>
        <dbReference type="EMBL" id="MCV2369920.1"/>
    </source>
</evidence>
<dbReference type="Proteomes" id="UP001209701">
    <property type="component" value="Unassembled WGS sequence"/>
</dbReference>
<dbReference type="Gene3D" id="1.10.1200.10">
    <property type="entry name" value="ACP-like"/>
    <property type="match status" value="1"/>
</dbReference>
<dbReference type="InterPro" id="IPR036736">
    <property type="entry name" value="ACP-like_sf"/>
</dbReference>
<dbReference type="RefSeq" id="WP_263572511.1">
    <property type="nucleotide sequence ID" value="NZ_JAJIRN010000008.1"/>
</dbReference>
<proteinExistence type="predicted"/>
<dbReference type="PROSITE" id="PS50075">
    <property type="entry name" value="CARRIER"/>
    <property type="match status" value="1"/>
</dbReference>
<evidence type="ECO:0000259" key="1">
    <source>
        <dbReference type="PROSITE" id="PS50075"/>
    </source>
</evidence>
<dbReference type="SUPFAM" id="SSF47336">
    <property type="entry name" value="ACP-like"/>
    <property type="match status" value="1"/>
</dbReference>
<protein>
    <submittedName>
        <fullName evidence="2">Acyl carrier protein</fullName>
    </submittedName>
</protein>
<organism evidence="2 3">
    <name type="scientific">Roseateles oligotrophus</name>
    <dbReference type="NCBI Taxonomy" id="1769250"/>
    <lineage>
        <taxon>Bacteria</taxon>
        <taxon>Pseudomonadati</taxon>
        <taxon>Pseudomonadota</taxon>
        <taxon>Betaproteobacteria</taxon>
        <taxon>Burkholderiales</taxon>
        <taxon>Sphaerotilaceae</taxon>
        <taxon>Roseateles</taxon>
    </lineage>
</organism>
<accession>A0ABT2YIM7</accession>
<reference evidence="2 3" key="1">
    <citation type="submission" date="2021-11" db="EMBL/GenBank/DDBJ databases">
        <authorList>
            <person name="Liang Q."/>
            <person name="Mou H."/>
            <person name="Liu Z."/>
        </authorList>
    </citation>
    <scope>NUCLEOTIDE SEQUENCE [LARGE SCALE GENOMIC DNA]</scope>
    <source>
        <strain evidence="2 3">CHU3</strain>
    </source>
</reference>
<dbReference type="Pfam" id="PF00550">
    <property type="entry name" value="PP-binding"/>
    <property type="match status" value="1"/>
</dbReference>
<feature type="domain" description="Carrier" evidence="1">
    <location>
        <begin position="14"/>
        <end position="90"/>
    </location>
</feature>
<evidence type="ECO:0000313" key="3">
    <source>
        <dbReference type="Proteomes" id="UP001209701"/>
    </source>
</evidence>
<comment type="caution">
    <text evidence="2">The sequence shown here is derived from an EMBL/GenBank/DDBJ whole genome shotgun (WGS) entry which is preliminary data.</text>
</comment>
<sequence>MSDSDKDKKIPSRQDLTLTLLELLCQIAPEIDPKAIAIERPLRRQVDLDSMDWLNFLLGIEKRFGIAIPEADYAGLISLDDVLNYLQARMVQGKTTD</sequence>
<dbReference type="EMBL" id="JAJIRN010000008">
    <property type="protein sequence ID" value="MCV2369920.1"/>
    <property type="molecule type" value="Genomic_DNA"/>
</dbReference>
<keyword evidence="3" id="KW-1185">Reference proteome</keyword>
<gene>
    <name evidence="2" type="ORF">LNV07_17695</name>
</gene>